<keyword evidence="1" id="KW-0677">Repeat</keyword>
<sequence length="285" mass="31793">MRELKQIHTHIIKSPFLLKQDQTFLITRLLFFCALSDSGSQTYATAVFRVIKNPTLYVYNIMIRAYACRKTSALDKPASFWSLVLYKQMVGNGIGPNSLTFPFLVKECAARSDGGAGLSIHSQVLKYGCEDDVFVRNSLMNMYSVCRSLSCARRVFDEMPERDVVSWNSMIKGCLRSGELDEAMDVFGKMKQRSIFSWNSIITGCAAGGVRPDKSTIASVLTACAHLGAVDHGTWVHGYLRRSGLESDVVIGTALVDMFGKCGCVEKAYEVFKEIPKSQSIFLWR</sequence>
<dbReference type="GO" id="GO:0003723">
    <property type="term" value="F:RNA binding"/>
    <property type="evidence" value="ECO:0007669"/>
    <property type="project" value="InterPro"/>
</dbReference>
<evidence type="ECO:0000313" key="3">
    <source>
        <dbReference type="EMBL" id="PRQ59933.1"/>
    </source>
</evidence>
<evidence type="ECO:0000256" key="1">
    <source>
        <dbReference type="ARBA" id="ARBA00022737"/>
    </source>
</evidence>
<reference evidence="3 4" key="1">
    <citation type="journal article" date="2018" name="Nat. Genet.">
        <title>The Rosa genome provides new insights in the design of modern roses.</title>
        <authorList>
            <person name="Bendahmane M."/>
        </authorList>
    </citation>
    <scope>NUCLEOTIDE SEQUENCE [LARGE SCALE GENOMIC DNA]</scope>
    <source>
        <strain evidence="4">cv. Old Blush</strain>
    </source>
</reference>
<dbReference type="FunFam" id="1.25.40.10:FF:000344">
    <property type="entry name" value="Pentatricopeptide repeat-containing protein"/>
    <property type="match status" value="1"/>
</dbReference>
<comment type="caution">
    <text evidence="3">The sequence shown here is derived from an EMBL/GenBank/DDBJ whole genome shotgun (WGS) entry which is preliminary data.</text>
</comment>
<gene>
    <name evidence="3" type="ORF">RchiOBHm_Chr1g0375631</name>
</gene>
<dbReference type="PANTHER" id="PTHR47926">
    <property type="entry name" value="PENTATRICOPEPTIDE REPEAT-CONTAINING PROTEIN"/>
    <property type="match status" value="1"/>
</dbReference>
<proteinExistence type="predicted"/>
<dbReference type="STRING" id="74649.A0A2P6SMN8"/>
<dbReference type="Proteomes" id="UP000238479">
    <property type="component" value="Chromosome 1"/>
</dbReference>
<dbReference type="InterPro" id="IPR002885">
    <property type="entry name" value="PPR_rpt"/>
</dbReference>
<dbReference type="PROSITE" id="PS51375">
    <property type="entry name" value="PPR"/>
    <property type="match status" value="1"/>
</dbReference>
<dbReference type="Pfam" id="PF13041">
    <property type="entry name" value="PPR_2"/>
    <property type="match status" value="1"/>
</dbReference>
<dbReference type="PANTHER" id="PTHR47926:SF401">
    <property type="entry name" value="PENTATRICOPEPTIDE REPEAT-CONTAINING PROTEIN"/>
    <property type="match status" value="1"/>
</dbReference>
<dbReference type="InterPro" id="IPR011990">
    <property type="entry name" value="TPR-like_helical_dom_sf"/>
</dbReference>
<dbReference type="GO" id="GO:0009451">
    <property type="term" value="P:RNA modification"/>
    <property type="evidence" value="ECO:0007669"/>
    <property type="project" value="InterPro"/>
</dbReference>
<dbReference type="OMA" id="FINNAMV"/>
<protein>
    <submittedName>
        <fullName evidence="3">Putative pentatricopeptide</fullName>
    </submittedName>
</protein>
<keyword evidence="4" id="KW-1185">Reference proteome</keyword>
<organism evidence="3 4">
    <name type="scientific">Rosa chinensis</name>
    <name type="common">China rose</name>
    <dbReference type="NCBI Taxonomy" id="74649"/>
    <lineage>
        <taxon>Eukaryota</taxon>
        <taxon>Viridiplantae</taxon>
        <taxon>Streptophyta</taxon>
        <taxon>Embryophyta</taxon>
        <taxon>Tracheophyta</taxon>
        <taxon>Spermatophyta</taxon>
        <taxon>Magnoliopsida</taxon>
        <taxon>eudicotyledons</taxon>
        <taxon>Gunneridae</taxon>
        <taxon>Pentapetalae</taxon>
        <taxon>rosids</taxon>
        <taxon>fabids</taxon>
        <taxon>Rosales</taxon>
        <taxon>Rosaceae</taxon>
        <taxon>Rosoideae</taxon>
        <taxon>Rosoideae incertae sedis</taxon>
        <taxon>Rosa</taxon>
    </lineage>
</organism>
<dbReference type="Gene3D" id="1.25.40.10">
    <property type="entry name" value="Tetratricopeptide repeat domain"/>
    <property type="match status" value="2"/>
</dbReference>
<dbReference type="InterPro" id="IPR046960">
    <property type="entry name" value="PPR_At4g14850-like_plant"/>
</dbReference>
<accession>A0A2P6SMN8</accession>
<dbReference type="EMBL" id="PDCK01000039">
    <property type="protein sequence ID" value="PRQ59933.1"/>
    <property type="molecule type" value="Genomic_DNA"/>
</dbReference>
<evidence type="ECO:0000313" key="4">
    <source>
        <dbReference type="Proteomes" id="UP000238479"/>
    </source>
</evidence>
<dbReference type="Pfam" id="PF01535">
    <property type="entry name" value="PPR"/>
    <property type="match status" value="1"/>
</dbReference>
<dbReference type="AlphaFoldDB" id="A0A2P6SMN8"/>
<dbReference type="NCBIfam" id="TIGR00756">
    <property type="entry name" value="PPR"/>
    <property type="match status" value="2"/>
</dbReference>
<dbReference type="Gramene" id="PRQ59933">
    <property type="protein sequence ID" value="PRQ59933"/>
    <property type="gene ID" value="RchiOBHm_Chr1g0375631"/>
</dbReference>
<feature type="repeat" description="PPR" evidence="2">
    <location>
        <begin position="163"/>
        <end position="197"/>
    </location>
</feature>
<evidence type="ECO:0000256" key="2">
    <source>
        <dbReference type="PROSITE-ProRule" id="PRU00708"/>
    </source>
</evidence>
<name>A0A2P6SMN8_ROSCH</name>